<name>A0A2N5C879_9BURK</name>
<comment type="caution">
    <text evidence="3">The sequence shown here is derived from an EMBL/GenBank/DDBJ whole genome shotgun (WGS) entry which is preliminary data.</text>
</comment>
<gene>
    <name evidence="3" type="ORF">CYJ10_21210</name>
</gene>
<dbReference type="AlphaFoldDB" id="A0A2N5C879"/>
<protein>
    <recommendedName>
        <fullName evidence="2">LysR substrate-binding domain-containing protein</fullName>
    </recommendedName>
</protein>
<accession>A0A2N5C879</accession>
<dbReference type="InterPro" id="IPR005119">
    <property type="entry name" value="LysR_subst-bd"/>
</dbReference>
<feature type="region of interest" description="Disordered" evidence="1">
    <location>
        <begin position="21"/>
        <end position="42"/>
    </location>
</feature>
<dbReference type="EMBL" id="PJRP01000011">
    <property type="protein sequence ID" value="PLP98419.1"/>
    <property type="molecule type" value="Genomic_DNA"/>
</dbReference>
<dbReference type="SUPFAM" id="SSF53850">
    <property type="entry name" value="Periplasmic binding protein-like II"/>
    <property type="match status" value="1"/>
</dbReference>
<dbReference type="Pfam" id="PF03466">
    <property type="entry name" value="LysR_substrate"/>
    <property type="match status" value="1"/>
</dbReference>
<reference evidence="3 4" key="1">
    <citation type="submission" date="2017-12" db="EMBL/GenBank/DDBJ databases">
        <title>Genome sequence of the active heterotrophic nitrifier-denitrifier, Cupriavidus pauculus UM1.</title>
        <authorList>
            <person name="Putonti C."/>
            <person name="Castignetti D."/>
        </authorList>
    </citation>
    <scope>NUCLEOTIDE SEQUENCE [LARGE SCALE GENOMIC DNA]</scope>
    <source>
        <strain evidence="3 4">UM1</strain>
    </source>
</reference>
<evidence type="ECO:0000313" key="3">
    <source>
        <dbReference type="EMBL" id="PLP98419.1"/>
    </source>
</evidence>
<dbReference type="Proteomes" id="UP000234341">
    <property type="component" value="Unassembled WGS sequence"/>
</dbReference>
<proteinExistence type="predicted"/>
<feature type="domain" description="LysR substrate-binding" evidence="2">
    <location>
        <begin position="52"/>
        <end position="135"/>
    </location>
</feature>
<organism evidence="3 4">
    <name type="scientific">Cupriavidus pauculus</name>
    <dbReference type="NCBI Taxonomy" id="82633"/>
    <lineage>
        <taxon>Bacteria</taxon>
        <taxon>Pseudomonadati</taxon>
        <taxon>Pseudomonadota</taxon>
        <taxon>Betaproteobacteria</taxon>
        <taxon>Burkholderiales</taxon>
        <taxon>Burkholderiaceae</taxon>
        <taxon>Cupriavidus</taxon>
    </lineage>
</organism>
<dbReference type="Gene3D" id="3.40.190.10">
    <property type="entry name" value="Periplasmic binding protein-like II"/>
    <property type="match status" value="2"/>
</dbReference>
<sequence>MAPDRLAGSVAAELPGLYTLTRASDDTPDHRQGRRRQHGTANALWQRTHEGARAFHPRAVVPRVVVRAADVKVIKAYVATGLGVAIVQRVTVDPARDTDLAIIDTGDVFPPSKAHFSLRGDHFIRGDVRVCIEMVGPGANARLEPGHRGEQ</sequence>
<evidence type="ECO:0000256" key="1">
    <source>
        <dbReference type="SAM" id="MobiDB-lite"/>
    </source>
</evidence>
<evidence type="ECO:0000259" key="2">
    <source>
        <dbReference type="Pfam" id="PF03466"/>
    </source>
</evidence>
<evidence type="ECO:0000313" key="4">
    <source>
        <dbReference type="Proteomes" id="UP000234341"/>
    </source>
</evidence>